<dbReference type="RefSeq" id="WP_064259023.1">
    <property type="nucleotide sequence ID" value="NZ_CAXRJZ010000131.1"/>
</dbReference>
<keyword evidence="2" id="KW-1185">Reference proteome</keyword>
<dbReference type="PATRIC" id="fig|540747.5.peg.3021"/>
<gene>
    <name evidence="1" type="ORF">XM52_23315</name>
</gene>
<dbReference type="STRING" id="540747.SAMN04488031_106146"/>
<reference evidence="1 2" key="1">
    <citation type="submission" date="2015-04" db="EMBL/GenBank/DDBJ databases">
        <title>The draft genome sequence of Roseovarius indicus B108T.</title>
        <authorList>
            <person name="Li G."/>
            <person name="Lai Q."/>
            <person name="Shao Z."/>
            <person name="Yan P."/>
        </authorList>
    </citation>
    <scope>NUCLEOTIDE SEQUENCE [LARGE SCALE GENOMIC DNA]</scope>
    <source>
        <strain evidence="1 2">B108</strain>
    </source>
</reference>
<comment type="caution">
    <text evidence="1">The sequence shown here is derived from an EMBL/GenBank/DDBJ whole genome shotgun (WGS) entry which is preliminary data.</text>
</comment>
<proteinExistence type="predicted"/>
<dbReference type="EMBL" id="LAXI01000021">
    <property type="protein sequence ID" value="KRS15584.1"/>
    <property type="molecule type" value="Genomic_DNA"/>
</dbReference>
<evidence type="ECO:0000313" key="1">
    <source>
        <dbReference type="EMBL" id="KRS15584.1"/>
    </source>
</evidence>
<sequence>MLRVLITTMENDLGLDKLSGDERNLIYTMSALSSDGHENLRTEDMKKHPLCQNLSHPTFYRALRTLLDKGYVSRAGSRKTGTYSLHISKLGPMGNETQSRA</sequence>
<name>A0A0T5P398_9RHOB</name>
<evidence type="ECO:0000313" key="2">
    <source>
        <dbReference type="Proteomes" id="UP000051401"/>
    </source>
</evidence>
<dbReference type="AlphaFoldDB" id="A0A0T5P398"/>
<accession>A0A0T5P398</accession>
<dbReference type="Proteomes" id="UP000051401">
    <property type="component" value="Unassembled WGS sequence"/>
</dbReference>
<protein>
    <submittedName>
        <fullName evidence="1">Uncharacterized protein</fullName>
    </submittedName>
</protein>
<organism evidence="1 2">
    <name type="scientific">Roseovarius indicus</name>
    <dbReference type="NCBI Taxonomy" id="540747"/>
    <lineage>
        <taxon>Bacteria</taxon>
        <taxon>Pseudomonadati</taxon>
        <taxon>Pseudomonadota</taxon>
        <taxon>Alphaproteobacteria</taxon>
        <taxon>Rhodobacterales</taxon>
        <taxon>Roseobacteraceae</taxon>
        <taxon>Roseovarius</taxon>
    </lineage>
</organism>